<keyword evidence="14" id="KW-0175">Coiled coil</keyword>
<evidence type="ECO:0000256" key="7">
    <source>
        <dbReference type="ARBA" id="ARBA00022801"/>
    </source>
</evidence>
<keyword evidence="6 16" id="KW-0812">Transmembrane</keyword>
<dbReference type="GeneID" id="31005146"/>
<feature type="domain" description="Sodium/calcium exchanger membrane region" evidence="17">
    <location>
        <begin position="2180"/>
        <end position="2339"/>
    </location>
</feature>
<dbReference type="InterPro" id="IPR005200">
    <property type="entry name" value="Endo-beta-glucanase"/>
</dbReference>
<feature type="compositionally biased region" description="Basic and acidic residues" evidence="15">
    <location>
        <begin position="49"/>
        <end position="76"/>
    </location>
</feature>
<comment type="similarity">
    <text evidence="3">Belongs to the Ca(2+):cation antiporter (CaCA) (TC 2.A.19) family.</text>
</comment>
<feature type="compositionally biased region" description="Basic and acidic residues" evidence="15">
    <location>
        <begin position="499"/>
        <end position="563"/>
    </location>
</feature>
<dbReference type="GO" id="GO:0071555">
    <property type="term" value="P:cell wall organization"/>
    <property type="evidence" value="ECO:0007669"/>
    <property type="project" value="UniProtKB-KW"/>
</dbReference>
<keyword evidence="21" id="KW-1185">Reference proteome</keyword>
<feature type="transmembrane region" description="Helical" evidence="16">
    <location>
        <begin position="2474"/>
        <end position="2495"/>
    </location>
</feature>
<feature type="transmembrane region" description="Helical" evidence="16">
    <location>
        <begin position="2318"/>
        <end position="2337"/>
    </location>
</feature>
<evidence type="ECO:0000256" key="11">
    <source>
        <dbReference type="ARBA" id="ARBA00023295"/>
    </source>
</evidence>
<organism evidence="20 21">
    <name type="scientific">Talaromyces atroroseus</name>
    <dbReference type="NCBI Taxonomy" id="1441469"/>
    <lineage>
        <taxon>Eukaryota</taxon>
        <taxon>Fungi</taxon>
        <taxon>Dikarya</taxon>
        <taxon>Ascomycota</taxon>
        <taxon>Pezizomycotina</taxon>
        <taxon>Eurotiomycetes</taxon>
        <taxon>Eurotiomycetidae</taxon>
        <taxon>Eurotiales</taxon>
        <taxon>Trichocomaceae</taxon>
        <taxon>Talaromyces</taxon>
        <taxon>Talaromyces sect. Trachyspermi</taxon>
    </lineage>
</organism>
<feature type="coiled-coil region" evidence="14">
    <location>
        <begin position="416"/>
        <end position="485"/>
    </location>
</feature>
<dbReference type="Pfam" id="PF03639">
    <property type="entry name" value="Glyco_hydro_81"/>
    <property type="match status" value="1"/>
</dbReference>
<feature type="compositionally biased region" description="Basic residues" evidence="15">
    <location>
        <begin position="133"/>
        <end position="143"/>
    </location>
</feature>
<feature type="compositionally biased region" description="Acidic residues" evidence="15">
    <location>
        <begin position="217"/>
        <end position="243"/>
    </location>
</feature>
<dbReference type="EMBL" id="LFMY01000007">
    <property type="protein sequence ID" value="OKL59334.1"/>
    <property type="molecule type" value="Genomic_DNA"/>
</dbReference>
<dbReference type="PROSITE" id="PS52008">
    <property type="entry name" value="GH81"/>
    <property type="match status" value="1"/>
</dbReference>
<dbReference type="GO" id="GO:0000272">
    <property type="term" value="P:polysaccharide catabolic process"/>
    <property type="evidence" value="ECO:0007669"/>
    <property type="project" value="UniProtKB-KW"/>
</dbReference>
<feature type="compositionally biased region" description="Acidic residues" evidence="15">
    <location>
        <begin position="163"/>
        <end position="177"/>
    </location>
</feature>
<evidence type="ECO:0000259" key="19">
    <source>
        <dbReference type="Pfam" id="PF17652"/>
    </source>
</evidence>
<comment type="similarity">
    <text evidence="4">Belongs to the glycosyl hydrolase 81 family.</text>
</comment>
<reference evidence="20 21" key="1">
    <citation type="submission" date="2015-06" db="EMBL/GenBank/DDBJ databases">
        <title>Talaromyces atroroseus IBT 11181 draft genome.</title>
        <authorList>
            <person name="Rasmussen K.B."/>
            <person name="Rasmussen S."/>
            <person name="Petersen B."/>
            <person name="Sicheritz-Ponten T."/>
            <person name="Mortensen U.H."/>
            <person name="Thrane U."/>
        </authorList>
    </citation>
    <scope>NUCLEOTIDE SEQUENCE [LARGE SCALE GENOMIC DNA]</scope>
    <source>
        <strain evidence="20 21">IBT 11181</strain>
    </source>
</reference>
<comment type="subcellular location">
    <subcellularLocation>
        <location evidence="2">Membrane</location>
        <topology evidence="2">Multi-pass membrane protein</topology>
    </subcellularLocation>
</comment>
<proteinExistence type="inferred from homology"/>
<evidence type="ECO:0000313" key="21">
    <source>
        <dbReference type="Proteomes" id="UP000214365"/>
    </source>
</evidence>
<dbReference type="RefSeq" id="XP_020119455.1">
    <property type="nucleotide sequence ID" value="XM_020267707.1"/>
</dbReference>
<dbReference type="InterPro" id="IPR040451">
    <property type="entry name" value="GH81_N"/>
</dbReference>
<dbReference type="FunFam" id="1.20.1420.30:FF:000011">
    <property type="entry name" value="Vacuolar calcium ion transporter"/>
    <property type="match status" value="1"/>
</dbReference>
<keyword evidence="7" id="KW-0378">Hydrolase</keyword>
<dbReference type="GO" id="GO:0009986">
    <property type="term" value="C:cell surface"/>
    <property type="evidence" value="ECO:0007669"/>
    <property type="project" value="TreeGrafter"/>
</dbReference>
<evidence type="ECO:0000256" key="14">
    <source>
        <dbReference type="SAM" id="Coils"/>
    </source>
</evidence>
<comment type="catalytic activity">
    <reaction evidence="1">
        <text>Hydrolysis of (1-&gt;3)-beta-D-glucosidic linkages in (1-&gt;3)-beta-D-glucans.</text>
        <dbReference type="EC" id="3.2.1.39"/>
    </reaction>
</comment>
<dbReference type="InterPro" id="IPR004837">
    <property type="entry name" value="NaCa_Exmemb"/>
</dbReference>
<dbReference type="GO" id="GO:0016020">
    <property type="term" value="C:membrane"/>
    <property type="evidence" value="ECO:0007669"/>
    <property type="project" value="UniProtKB-SubCell"/>
</dbReference>
<dbReference type="InterPro" id="IPR040720">
    <property type="entry name" value="GH81_C"/>
</dbReference>
<evidence type="ECO:0000256" key="15">
    <source>
        <dbReference type="SAM" id="MobiDB-lite"/>
    </source>
</evidence>
<evidence type="ECO:0000259" key="17">
    <source>
        <dbReference type="Pfam" id="PF01699"/>
    </source>
</evidence>
<evidence type="ECO:0000259" key="18">
    <source>
        <dbReference type="Pfam" id="PF03639"/>
    </source>
</evidence>
<comment type="caution">
    <text evidence="20">The sequence shown here is derived from an EMBL/GenBank/DDBJ whole genome shotgun (WGS) entry which is preliminary data.</text>
</comment>
<dbReference type="NCBIfam" id="TIGR00378">
    <property type="entry name" value="cax"/>
    <property type="match status" value="1"/>
</dbReference>
<dbReference type="Gene3D" id="1.20.5.420">
    <property type="entry name" value="Immunoglobulin FC, subunit C"/>
    <property type="match status" value="1"/>
</dbReference>
<feature type="transmembrane region" description="Helical" evidence="16">
    <location>
        <begin position="2411"/>
        <end position="2434"/>
    </location>
</feature>
<dbReference type="FunFam" id="1.20.1420.30:FF:000021">
    <property type="entry name" value="Vacuolar calcium ion transporter"/>
    <property type="match status" value="1"/>
</dbReference>
<feature type="region of interest" description="Disordered" evidence="15">
    <location>
        <begin position="489"/>
        <end position="815"/>
    </location>
</feature>
<dbReference type="InterPro" id="IPR004798">
    <property type="entry name" value="CAX-like"/>
</dbReference>
<dbReference type="Pfam" id="PF17652">
    <property type="entry name" value="Glyco_hydro81C"/>
    <property type="match status" value="1"/>
</dbReference>
<feature type="compositionally biased region" description="Acidic residues" evidence="15">
    <location>
        <begin position="573"/>
        <end position="588"/>
    </location>
</feature>
<feature type="compositionally biased region" description="Basic and acidic residues" evidence="15">
    <location>
        <begin position="723"/>
        <end position="733"/>
    </location>
</feature>
<feature type="compositionally biased region" description="Basic and acidic residues" evidence="15">
    <location>
        <begin position="626"/>
        <end position="645"/>
    </location>
</feature>
<evidence type="ECO:0000256" key="12">
    <source>
        <dbReference type="ARBA" id="ARBA00023316"/>
    </source>
</evidence>
<dbReference type="GO" id="GO:0042973">
    <property type="term" value="F:glucan endo-1,3-beta-D-glucosidase activity"/>
    <property type="evidence" value="ECO:0007669"/>
    <property type="project" value="UniProtKB-EC"/>
</dbReference>
<dbReference type="OrthoDB" id="4473401at2759"/>
<feature type="transmembrane region" description="Helical" evidence="16">
    <location>
        <begin position="2441"/>
        <end position="2468"/>
    </location>
</feature>
<protein>
    <recommendedName>
        <fullName evidence="5">glucan endo-1,3-beta-D-glucosidase</fullName>
        <ecNumber evidence="5">3.2.1.39</ecNumber>
    </recommendedName>
</protein>
<feature type="compositionally biased region" description="Basic and acidic residues" evidence="15">
    <location>
        <begin position="589"/>
        <end position="599"/>
    </location>
</feature>
<feature type="compositionally biased region" description="Low complexity" evidence="15">
    <location>
        <begin position="315"/>
        <end position="329"/>
    </location>
</feature>
<dbReference type="FunFam" id="2.70.98.30:FF:000006">
    <property type="entry name" value="Endo-1,3-beta-glucanase Engl1"/>
    <property type="match status" value="1"/>
</dbReference>
<feature type="domain" description="Sodium/calcium exchanger membrane region" evidence="17">
    <location>
        <begin position="2379"/>
        <end position="2520"/>
    </location>
</feature>
<keyword evidence="9 16" id="KW-0472">Membrane</keyword>
<keyword evidence="11" id="KW-0326">Glycosidase</keyword>
<dbReference type="Gene3D" id="1.20.1420.30">
    <property type="entry name" value="NCX, central ion-binding region"/>
    <property type="match status" value="2"/>
</dbReference>
<keyword evidence="13" id="KW-0624">Polysaccharide degradation</keyword>
<dbReference type="Pfam" id="PF04615">
    <property type="entry name" value="Utp14"/>
    <property type="match status" value="1"/>
</dbReference>
<feature type="transmembrane region" description="Helical" evidence="16">
    <location>
        <begin position="2145"/>
        <end position="2170"/>
    </location>
</feature>
<evidence type="ECO:0000256" key="16">
    <source>
        <dbReference type="SAM" id="Phobius"/>
    </source>
</evidence>
<keyword evidence="8 16" id="KW-1133">Transmembrane helix</keyword>
<dbReference type="InterPro" id="IPR044880">
    <property type="entry name" value="NCX_ion-bd_dom_sf"/>
</dbReference>
<sequence>MAGRVSNVLKSRNDTTQKPKQKRKAHNGLNALAIAEDQFPTKAKVRAHRLGEVEDFPKRKRDNEDDIADTKRRRTDDDEASSGDYGSDSDGHEWKVGQVDSDDDSDIDSDEALGSSDEERFEDFTFRGSSTKPKTKSKRKPNTVRRGDIDLSEGSESDAKSGDDDEDFDDDLGEDAVDLATAWDMNAQEDESDNEVSTKKKKPAPVHEPSDSAASDSESEGDSDDEEESDSDSDTDLSVSDDERDGKGDGLSKLQDFVSSLGTGNDKVKSQKQTHGQENGVPTEYGLTSAKKLTVSDLLSSVTDSRLKGSLKHLSSAPAAKGASSGSHGKLTAPLSKRQQDKIDRAAAYEKSKETLNRWIDTVKANREAEHISFPLPDPYEQQVARLGPVEPKTDLESTIQSILVESGLATGEKSAEKQFQAAEELETRKMSLEEVRARTAELRKRRDLLFREEIRAKRLKKIKSKSYRRVHRKEREKMEEVERQALIEAGIDPDEQERELFDRRRAEARMGTKHKDSKWAKSLKETGRAAWDDDARSSMNDMARRDEELQRRIEGRNVKTGDEDYLGSSSSESEDEADAWDEEADSEAEARRINRDLDALDDQVDSELAGPHSKLLSMSFMQKAEASRKQQNEEEIKKLRREANGDEEDLSEEEEGGRRKFGASKPTVMQDPARSRSKNEFEETIASEDEDLENEATEGGTTTGFAKSKAKPKVGTVSKPTKAKESRPIIEEAEKEEVENPWLVQNTRTNRKRNTDDADQGINIAVDDQEQTAAANGNKASSGQKSQKPKTQKPRVTIQKEDSGSDSDGDDAPVLLTNHDLVKRAFAGDDVVEDFEREKEEAIEEEGDKIIDNTLPGWGSWTGAGISKKQQKRQKRFLTKVEGIKPEQRKDAKLGHVIINEKRVKKNVKYMATQLPHPFENKQQYERSLRQPIGPEWSTSDTFHESTKPRVVRHGRWWGASPPIGPDSIPKHAYVFNPAGNGILFTLTHSFLNSIPSINLQRYTVQVTSGHPYLTPSPTAYSIPKSTPVSKSATSFRTLYPPQSARLTNIQTQGIYESRLETEGHPSLPPFPYPSISLDSIQSLGDFTSSQSFIIPFAAVKTTTVVETITVTVSANPAILSLRTSLPALLSSLGIQAPSHSATKSPASLQRMDAQDVFETVSLDAVPTNIATKEDHPVPRTGIVNTTSPIETNKFYANFFLENQTTSSFTQPYSLAWCRGVGNAASWGLAISHTDIDQLVYGNQSQVLPGRPVEYYLNPVGLQSIALSASELGNSTVLNTDRLTGFSADVILRPSNQSSQSITFPVLQGMGFVTGIYQGLQPLVQSSIIFRDLVCIGAVGQGSYKYRVTLEDGKSWLFYVTPDNDNGVLPDFNFTSSTTIQGPGNFSGILQVAKNPAGDVGEGVYDRSAGVYARSASISGVVSNSTATYQLTWDKVGHNSNTSLLMFALPHHIESFDAQTRAGLQPVQLRSTTKGNMTAVAADSWTMIEDELPIDIDFAPWSPRFGKIDQLSSDVQQTIRAAADSELTPDVDGQSNLNSMYYSGKVLSKFATLVYTVHTLADDPDRASATLDGLKKAFARFVNNEQQFPLAYDESWKGVVSSAAYETNDLNQDFGNSGYNDHHFHYGYFIHAAAIIGTLDPSWIDSNKAWVNMLVRDAGNPATNDPSFPFSRAFDWFHGHSWAKGLFASADGKDQESTSEDAMFAYAIKMWGKTIGDKSMEARGNLMLALLRRSFKNYFLMEDGNSNHPSNFCDNKVTGILFENKAHHTTYFGTNLEFIQGIHMLPLLPSSAYTRNETFVKQEWDAMFATNSCTPASTVTSGGWKGVLYANYAIIDPRESYDFFNTSGFNMTWIDGGATRTWYLAYAAARLNDHEMLEMPSLSIRRKQSTRLNDHEMLEMPSLSIRRKQSTTLKKTTLQIPVCDTAAQAMPSFSGPCLRCYDKKRKRSRMSHVVEETSYPNVLFFTQASRLAESRKRGGHGITRITGMCRRSGCVPAYAGVKYTRYDADPPPVHGRANGNAAPVRLCKLAASFWGFSLLASLIAHSSVLQSLVAQWRCLADPGEPTPLHPTAPNTSSSSSTRNIFRAFHRVGSTQSSMTRNGSIDVHERSSLLLHPRTVHEERLPPASPYLDDPRFWVRWPAHVAYLTWATLASNYVNLLLVFVPLGIVSGVLQWSPATVFTLNFLAIIPLASLLSFATEELAAVMGQTLGGLMNATFGNAVELIVSIVALKDNQIRVVQASMLGSILSNILLVLGCCFLIGGIRFPEQEFNTTVASTMSSLMAVASASLIIPASLFAAMSDSYNTAPENTRNSILLLSRGTAIILLVLYVLYLVFQLKTHSRFFEDQQSAVVEAEAGAAEAEPEAEDHILNPFAAGVALIVITIMVAICAEYLVGSIEGMVEKTGMSKTFIGLVLIPIVGNAAEHVTAVVVAYKNKMDLAIGVAIGSSLQIALFVTPFLVILGWIMGVDMTLHFHIFETVSFFISALVVIFLIQDGKSNYLEGGLCLGMYIILAIAFYVYPDDTVN</sequence>
<evidence type="ECO:0000256" key="1">
    <source>
        <dbReference type="ARBA" id="ARBA00000382"/>
    </source>
</evidence>
<feature type="compositionally biased region" description="Acidic residues" evidence="15">
    <location>
        <begin position="100"/>
        <end position="111"/>
    </location>
</feature>
<feature type="transmembrane region" description="Helical" evidence="16">
    <location>
        <begin position="2176"/>
        <end position="2199"/>
    </location>
</feature>
<evidence type="ECO:0000256" key="10">
    <source>
        <dbReference type="ARBA" id="ARBA00023277"/>
    </source>
</evidence>
<feature type="domain" description="Glycosyl hydrolase family 81 N-terminal" evidence="18">
    <location>
        <begin position="1177"/>
        <end position="1504"/>
    </location>
</feature>
<dbReference type="Gene3D" id="1.10.287.1170">
    <property type="entry name" value="glycoside hydrolase family 81 endo-[beta] glucanase"/>
    <property type="match status" value="1"/>
</dbReference>
<feature type="region of interest" description="Disordered" evidence="15">
    <location>
        <begin position="311"/>
        <end position="342"/>
    </location>
</feature>
<feature type="compositionally biased region" description="Acidic residues" evidence="15">
    <location>
        <begin position="683"/>
        <end position="697"/>
    </location>
</feature>
<dbReference type="Proteomes" id="UP000214365">
    <property type="component" value="Unassembled WGS sequence"/>
</dbReference>
<dbReference type="PANTHER" id="PTHR31983">
    <property type="entry name" value="ENDO-1,3(4)-BETA-GLUCANASE 1"/>
    <property type="match status" value="1"/>
</dbReference>
<evidence type="ECO:0000256" key="4">
    <source>
        <dbReference type="ARBA" id="ARBA00010730"/>
    </source>
</evidence>
<feature type="domain" description="Glycosyl hydrolase family 81 C-terminal" evidence="19">
    <location>
        <begin position="1512"/>
        <end position="1865"/>
    </location>
</feature>
<evidence type="ECO:0000256" key="6">
    <source>
        <dbReference type="ARBA" id="ARBA00022692"/>
    </source>
</evidence>
<dbReference type="Pfam" id="PF01699">
    <property type="entry name" value="Na_Ca_ex"/>
    <property type="match status" value="2"/>
</dbReference>
<dbReference type="NCBIfam" id="TIGR00846">
    <property type="entry name" value="caca2"/>
    <property type="match status" value="1"/>
</dbReference>
<evidence type="ECO:0000256" key="3">
    <source>
        <dbReference type="ARBA" id="ARBA00008170"/>
    </source>
</evidence>
<gene>
    <name evidence="20" type="ORF">UA08_05390</name>
</gene>
<feature type="compositionally biased region" description="Polar residues" evidence="15">
    <location>
        <begin position="772"/>
        <end position="787"/>
    </location>
</feature>
<evidence type="ECO:0000313" key="20">
    <source>
        <dbReference type="EMBL" id="OKL59334.1"/>
    </source>
</evidence>
<evidence type="ECO:0000256" key="9">
    <source>
        <dbReference type="ARBA" id="ARBA00023136"/>
    </source>
</evidence>
<name>A0A225ALZ2_TALAT</name>
<feature type="transmembrane region" description="Helical" evidence="16">
    <location>
        <begin position="2375"/>
        <end position="2399"/>
    </location>
</feature>
<dbReference type="PANTHER" id="PTHR31983:SF0">
    <property type="entry name" value="GLUCAN ENDO-1,3-BETA-D-GLUCOSIDASE 2"/>
    <property type="match status" value="1"/>
</dbReference>
<dbReference type="GO" id="GO:0052861">
    <property type="term" value="F:endo-1,3(4)-beta-glucanase activity"/>
    <property type="evidence" value="ECO:0007669"/>
    <property type="project" value="InterPro"/>
</dbReference>
<dbReference type="EC" id="3.2.1.39" evidence="5"/>
<feature type="transmembrane region" description="Helical" evidence="16">
    <location>
        <begin position="2211"/>
        <end position="2232"/>
    </location>
</feature>
<dbReference type="Gene3D" id="2.70.98.30">
    <property type="entry name" value="Golgi alpha-mannosidase II, domain 4"/>
    <property type="match status" value="1"/>
</dbReference>
<keyword evidence="12" id="KW-0961">Cell wall biogenesis/degradation</keyword>
<evidence type="ECO:0000256" key="2">
    <source>
        <dbReference type="ARBA" id="ARBA00004141"/>
    </source>
</evidence>
<evidence type="ECO:0000256" key="5">
    <source>
        <dbReference type="ARBA" id="ARBA00012780"/>
    </source>
</evidence>
<feature type="transmembrane region" description="Helical" evidence="16">
    <location>
        <begin position="2244"/>
        <end position="2265"/>
    </location>
</feature>
<evidence type="ECO:0000256" key="8">
    <source>
        <dbReference type="ARBA" id="ARBA00022989"/>
    </source>
</evidence>
<dbReference type="STRING" id="1441469.A0A225ALZ2"/>
<keyword evidence="10" id="KW-0119">Carbohydrate metabolism</keyword>
<accession>A0A225ALZ2</accession>
<feature type="compositionally biased region" description="Acidic residues" evidence="15">
    <location>
        <begin position="646"/>
        <end position="656"/>
    </location>
</feature>
<feature type="transmembrane region" description="Helical" evidence="16">
    <location>
        <begin position="2502"/>
        <end position="2522"/>
    </location>
</feature>
<evidence type="ECO:0000256" key="13">
    <source>
        <dbReference type="ARBA" id="ARBA00023326"/>
    </source>
</evidence>
<feature type="region of interest" description="Disordered" evidence="15">
    <location>
        <begin position="1"/>
        <end position="288"/>
    </location>
</feature>
<feature type="transmembrane region" description="Helical" evidence="16">
    <location>
        <begin position="2277"/>
        <end position="2298"/>
    </location>
</feature>
<dbReference type="GO" id="GO:0015369">
    <property type="term" value="F:calcium:proton antiporter activity"/>
    <property type="evidence" value="ECO:0007669"/>
    <property type="project" value="InterPro"/>
</dbReference>